<reference evidence="5 6" key="1">
    <citation type="journal article" date="2017" name="PLoS Biol.">
        <title>The sea cucumber genome provides insights into morphological evolution and visceral regeneration.</title>
        <authorList>
            <person name="Zhang X."/>
            <person name="Sun L."/>
            <person name="Yuan J."/>
            <person name="Sun Y."/>
            <person name="Gao Y."/>
            <person name="Zhang L."/>
            <person name="Li S."/>
            <person name="Dai H."/>
            <person name="Hamel J.F."/>
            <person name="Liu C."/>
            <person name="Yu Y."/>
            <person name="Liu S."/>
            <person name="Lin W."/>
            <person name="Guo K."/>
            <person name="Jin S."/>
            <person name="Xu P."/>
            <person name="Storey K.B."/>
            <person name="Huan P."/>
            <person name="Zhang T."/>
            <person name="Zhou Y."/>
            <person name="Zhang J."/>
            <person name="Lin C."/>
            <person name="Li X."/>
            <person name="Xing L."/>
            <person name="Huo D."/>
            <person name="Sun M."/>
            <person name="Wang L."/>
            <person name="Mercier A."/>
            <person name="Li F."/>
            <person name="Yang H."/>
            <person name="Xiang J."/>
        </authorList>
    </citation>
    <scope>NUCLEOTIDE SEQUENCE [LARGE SCALE GENOMIC DNA]</scope>
    <source>
        <strain evidence="5">Shaxun</strain>
        <tissue evidence="5">Muscle</tissue>
    </source>
</reference>
<organism evidence="5 6">
    <name type="scientific">Stichopus japonicus</name>
    <name type="common">Sea cucumber</name>
    <dbReference type="NCBI Taxonomy" id="307972"/>
    <lineage>
        <taxon>Eukaryota</taxon>
        <taxon>Metazoa</taxon>
        <taxon>Echinodermata</taxon>
        <taxon>Eleutherozoa</taxon>
        <taxon>Echinozoa</taxon>
        <taxon>Holothuroidea</taxon>
        <taxon>Aspidochirotacea</taxon>
        <taxon>Aspidochirotida</taxon>
        <taxon>Stichopodidae</taxon>
        <taxon>Apostichopus</taxon>
    </lineage>
</organism>
<feature type="compositionally biased region" description="Polar residues" evidence="4">
    <location>
        <begin position="186"/>
        <end position="201"/>
    </location>
</feature>
<feature type="compositionally biased region" description="Polar residues" evidence="4">
    <location>
        <begin position="235"/>
        <end position="249"/>
    </location>
</feature>
<dbReference type="Proteomes" id="UP000230750">
    <property type="component" value="Unassembled WGS sequence"/>
</dbReference>
<dbReference type="SUPFAM" id="SSF47769">
    <property type="entry name" value="SAM/Pointed domain"/>
    <property type="match status" value="1"/>
</dbReference>
<proteinExistence type="predicted"/>
<evidence type="ECO:0000256" key="4">
    <source>
        <dbReference type="SAM" id="MobiDB-lite"/>
    </source>
</evidence>
<dbReference type="SUPFAM" id="SSF48403">
    <property type="entry name" value="Ankyrin repeat"/>
    <property type="match status" value="1"/>
</dbReference>
<keyword evidence="6" id="KW-1185">Reference proteome</keyword>
<dbReference type="InterPro" id="IPR036770">
    <property type="entry name" value="Ankyrin_rpt-contain_sf"/>
</dbReference>
<dbReference type="Gene3D" id="1.10.150.50">
    <property type="entry name" value="Transcription Factor, Ets-1"/>
    <property type="match status" value="1"/>
</dbReference>
<evidence type="ECO:0000313" key="5">
    <source>
        <dbReference type="EMBL" id="PIK38259.1"/>
    </source>
</evidence>
<evidence type="ECO:0000256" key="1">
    <source>
        <dbReference type="ARBA" id="ARBA00022737"/>
    </source>
</evidence>
<dbReference type="PANTHER" id="PTHR24171:SF9">
    <property type="entry name" value="ANKYRIN REPEAT DOMAIN-CONTAINING PROTEIN 39"/>
    <property type="match status" value="1"/>
</dbReference>
<gene>
    <name evidence="5" type="ORF">BSL78_24910</name>
</gene>
<dbReference type="PROSITE" id="PS50297">
    <property type="entry name" value="ANK_REP_REGION"/>
    <property type="match status" value="2"/>
</dbReference>
<sequence length="389" mass="43283">MTEDRFHVAAEEGKMSVLRQTAKRDCNRQDDVGMTPTLIAARTGNMEALRLLVSRGGEPDVCDHQGYTALHFAAMNGRISVVTFLVSFGCNIWALTNDLRNAFQLAKENEHHQIADMLDDVYNEQSAKNQSEVLRKRKTAIKEAEARIKKIEKQWKKTLKKERKENKKYAIPNGDGTDPKHPPSRKGSSSGAPTSRKTSGYPTVLVGTQGRSSQSVRDRDPNISYGPASELYDNHTGQAPPTADQQRSGEFKSNTFKNTAMSLMAFSKSTTDDDEVLDGYLSTFGKNPSEGLKNGLPKISTGLATEFVDEVGDEVSSPLELFLAVNDLSDYLMFFVDEDVDLTSLMMLTEQEITEQLSLPLGPRKKLLQAMRNREMALAKEKPMMDSFV</sequence>
<dbReference type="OrthoDB" id="76949at2759"/>
<feature type="region of interest" description="Disordered" evidence="4">
    <location>
        <begin position="157"/>
        <end position="249"/>
    </location>
</feature>
<dbReference type="EMBL" id="MRZV01001382">
    <property type="protein sequence ID" value="PIK38259.1"/>
    <property type="molecule type" value="Genomic_DNA"/>
</dbReference>
<keyword evidence="1" id="KW-0677">Repeat</keyword>
<dbReference type="PROSITE" id="PS50088">
    <property type="entry name" value="ANK_REPEAT"/>
    <property type="match status" value="2"/>
</dbReference>
<feature type="repeat" description="ANK" evidence="3">
    <location>
        <begin position="65"/>
        <end position="97"/>
    </location>
</feature>
<dbReference type="Pfam" id="PF12796">
    <property type="entry name" value="Ank_2"/>
    <property type="match status" value="1"/>
</dbReference>
<evidence type="ECO:0000313" key="6">
    <source>
        <dbReference type="Proteomes" id="UP000230750"/>
    </source>
</evidence>
<feature type="repeat" description="ANK" evidence="3">
    <location>
        <begin position="32"/>
        <end position="64"/>
    </location>
</feature>
<dbReference type="STRING" id="307972.A0A2G8JRB0"/>
<comment type="caution">
    <text evidence="5">The sequence shown here is derived from an EMBL/GenBank/DDBJ whole genome shotgun (WGS) entry which is preliminary data.</text>
</comment>
<dbReference type="PANTHER" id="PTHR24171">
    <property type="entry name" value="ANKYRIN REPEAT DOMAIN-CONTAINING PROTEIN 39-RELATED"/>
    <property type="match status" value="1"/>
</dbReference>
<dbReference type="InterPro" id="IPR013761">
    <property type="entry name" value="SAM/pointed_sf"/>
</dbReference>
<dbReference type="InterPro" id="IPR002110">
    <property type="entry name" value="Ankyrin_rpt"/>
</dbReference>
<evidence type="ECO:0000256" key="2">
    <source>
        <dbReference type="ARBA" id="ARBA00023043"/>
    </source>
</evidence>
<accession>A0A2G8JRB0</accession>
<protein>
    <submittedName>
        <fullName evidence="5">Putative Usher syndrome type-1G protein-like</fullName>
    </submittedName>
</protein>
<keyword evidence="2 3" id="KW-0040">ANK repeat</keyword>
<dbReference type="Gene3D" id="1.25.40.20">
    <property type="entry name" value="Ankyrin repeat-containing domain"/>
    <property type="match status" value="1"/>
</dbReference>
<dbReference type="SMART" id="SM00248">
    <property type="entry name" value="ANK"/>
    <property type="match status" value="2"/>
</dbReference>
<name>A0A2G8JRB0_STIJA</name>
<evidence type="ECO:0000256" key="3">
    <source>
        <dbReference type="PROSITE-ProRule" id="PRU00023"/>
    </source>
</evidence>
<dbReference type="AlphaFoldDB" id="A0A2G8JRB0"/>